<feature type="domain" description="RRM" evidence="6">
    <location>
        <begin position="477"/>
        <end position="560"/>
    </location>
</feature>
<evidence type="ECO:0000313" key="8">
    <source>
        <dbReference type="Proteomes" id="UP000507222"/>
    </source>
</evidence>
<dbReference type="Proteomes" id="UP000507222">
    <property type="component" value="Unassembled WGS sequence"/>
</dbReference>
<evidence type="ECO:0000256" key="5">
    <source>
        <dbReference type="SAM" id="MobiDB-lite"/>
    </source>
</evidence>
<feature type="compositionally biased region" description="Basic and acidic residues" evidence="5">
    <location>
        <begin position="146"/>
        <end position="212"/>
    </location>
</feature>
<dbReference type="InterPro" id="IPR012677">
    <property type="entry name" value="Nucleotide-bd_a/b_plait_sf"/>
</dbReference>
<organism evidence="7 8">
    <name type="scientific">Prunus armeniaca</name>
    <name type="common">Apricot</name>
    <name type="synonym">Armeniaca vulgaris</name>
    <dbReference type="NCBI Taxonomy" id="36596"/>
    <lineage>
        <taxon>Eukaryota</taxon>
        <taxon>Viridiplantae</taxon>
        <taxon>Streptophyta</taxon>
        <taxon>Embryophyta</taxon>
        <taxon>Tracheophyta</taxon>
        <taxon>Spermatophyta</taxon>
        <taxon>Magnoliopsida</taxon>
        <taxon>eudicotyledons</taxon>
        <taxon>Gunneridae</taxon>
        <taxon>Pentapetalae</taxon>
        <taxon>rosids</taxon>
        <taxon>fabids</taxon>
        <taxon>Rosales</taxon>
        <taxon>Rosaceae</taxon>
        <taxon>Amygdaloideae</taxon>
        <taxon>Amygdaleae</taxon>
        <taxon>Prunus</taxon>
    </lineage>
</organism>
<keyword evidence="3" id="KW-0508">mRNA splicing</keyword>
<feature type="region of interest" description="Disordered" evidence="5">
    <location>
        <begin position="55"/>
        <end position="75"/>
    </location>
</feature>
<keyword evidence="1" id="KW-0507">mRNA processing</keyword>
<dbReference type="GO" id="GO:0003723">
    <property type="term" value="F:RNA binding"/>
    <property type="evidence" value="ECO:0007669"/>
    <property type="project" value="UniProtKB-UniRule"/>
</dbReference>
<feature type="domain" description="RRM" evidence="6">
    <location>
        <begin position="588"/>
        <end position="664"/>
    </location>
</feature>
<dbReference type="SMART" id="SM00360">
    <property type="entry name" value="RRM"/>
    <property type="match status" value="2"/>
</dbReference>
<dbReference type="GO" id="GO:0008380">
    <property type="term" value="P:RNA splicing"/>
    <property type="evidence" value="ECO:0007669"/>
    <property type="project" value="UniProtKB-KW"/>
</dbReference>
<evidence type="ECO:0000256" key="1">
    <source>
        <dbReference type="ARBA" id="ARBA00022664"/>
    </source>
</evidence>
<dbReference type="Gene3D" id="3.30.70.330">
    <property type="match status" value="4"/>
</dbReference>
<feature type="region of interest" description="Disordered" evidence="5">
    <location>
        <begin position="146"/>
        <end position="408"/>
    </location>
</feature>
<keyword evidence="2 4" id="KW-0694">RNA-binding</keyword>
<dbReference type="AlphaFoldDB" id="A0A6J5TD32"/>
<feature type="compositionally biased region" description="Basic and acidic residues" evidence="5">
    <location>
        <begin position="301"/>
        <end position="310"/>
    </location>
</feature>
<reference evidence="7 8" key="1">
    <citation type="submission" date="2020-05" db="EMBL/GenBank/DDBJ databases">
        <authorList>
            <person name="Campoy J."/>
            <person name="Schneeberger K."/>
            <person name="Spophaly S."/>
        </authorList>
    </citation>
    <scope>NUCLEOTIDE SEQUENCE [LARGE SCALE GENOMIC DNA]</scope>
    <source>
        <strain evidence="7">PruArmRojPasFocal</strain>
    </source>
</reference>
<evidence type="ECO:0000259" key="6">
    <source>
        <dbReference type="PROSITE" id="PS50102"/>
    </source>
</evidence>
<dbReference type="EMBL" id="CAEKDK010000001">
    <property type="protein sequence ID" value="CAB4261836.1"/>
    <property type="molecule type" value="Genomic_DNA"/>
</dbReference>
<dbReference type="PANTHER" id="PTHR23139">
    <property type="entry name" value="RNA-BINDING PROTEIN"/>
    <property type="match status" value="1"/>
</dbReference>
<evidence type="ECO:0000256" key="2">
    <source>
        <dbReference type="ARBA" id="ARBA00022884"/>
    </source>
</evidence>
<accession>A0A6J5TD32</accession>
<sequence>MDRPRDVAEMLKGSCLIEPIFTLTYPSQYWLTVPHALLEPQNCFTEFISGKMSTSSRLQEKNRKSSGISLHHDEESAARTRPFSCEEIMLRRNNKKLCDNAIDLRNIPRESIVENVSDRFESERDYGHHKDLPPFVEKSVSEEAVKASSRKKETYNSKSAKTEVDFAKGKDRGGHESESLKDKPKKDTRTEAKGGKTEKQVHSRKKVDERSIDNFPSESVKKHSRDSKGKERHGDLSRGNSERESKRKYQNGNEDKIRDKNAPKKHDPGKHHLVEVSERKERKEPSKSRLEKSRLKRGRSRSRDREDGHGFRSVSPRAQKYTSHNLGMRSEIHVLKDRSERQHSDIDRSRVSSNGSSSHYRRHGVPVNRLGGYSPRKRRTESAIKTPSPPDHSPEKKRARWDHPPTATDKVLSGSVASLFNSSNSNMSSNVHEMAIAVAVASATRKSISGASPNSLLSKKNASIDSVQLTQATRPMRRLCVENVPSSTSENTLVESLNNFLLSSGVNHIQGTRPCISCSINKEKGQAVVEFLTPEDALAALSFDGSDFSGSILKIRRPKDFVEVATGDPDKSMAVVETISDVVKDSPNKIFIGGISKSLSSKMLMEIISVFGPLKAYHFEVNEELNEPCAFLEYVDQSVTLKACAGLNGMKLGGRVLTAVRAIHDASSLENGNVSLHEIPEYAKPLLKQPSQVLKLRNVLNLEHISLLSEPEVEEVLEDVRLECARFGAVKSVKVVKHCNNYVTTGVFEAVNDAESGGYQNILESEQKGAKTDTLEEHIDNKFVEFPSNAKEVKEDEVTKGNCFSVTALDDEPTDDFMEEKSCKMGQFGEDIEIKGSENPSNRVPEQLHNQLNSMKDASECYDDKATEAIEINDLSLENKLMAEEEGSTQEEADGEKLRSFAGKDFSLGTESDANEKIEIKEQNHGKEHDYDLGSIFEPGCVFVEFGRIEASLMAAHCLHGRVFEDRIVTVEYISLDHYRAHFKIEYV</sequence>
<dbReference type="InterPro" id="IPR000504">
    <property type="entry name" value="RRM_dom"/>
</dbReference>
<evidence type="ECO:0000256" key="3">
    <source>
        <dbReference type="ARBA" id="ARBA00023187"/>
    </source>
</evidence>
<feature type="compositionally biased region" description="Basic and acidic residues" evidence="5">
    <location>
        <begin position="330"/>
        <end position="350"/>
    </location>
</feature>
<dbReference type="PROSITE" id="PS50102">
    <property type="entry name" value="RRM"/>
    <property type="match status" value="2"/>
</dbReference>
<dbReference type="FunFam" id="3.30.70.330:FF:000879">
    <property type="entry name" value="Splicing factor U2af large subunit A"/>
    <property type="match status" value="1"/>
</dbReference>
<gene>
    <name evidence="7" type="ORF">CURHAP_LOCUS797</name>
</gene>
<dbReference type="GO" id="GO:0006397">
    <property type="term" value="P:mRNA processing"/>
    <property type="evidence" value="ECO:0007669"/>
    <property type="project" value="UniProtKB-KW"/>
</dbReference>
<evidence type="ECO:0000256" key="4">
    <source>
        <dbReference type="PROSITE-ProRule" id="PRU00176"/>
    </source>
</evidence>
<dbReference type="SUPFAM" id="SSF54928">
    <property type="entry name" value="RNA-binding domain, RBD"/>
    <property type="match status" value="3"/>
</dbReference>
<proteinExistence type="predicted"/>
<protein>
    <recommendedName>
        <fullName evidence="6">RRM domain-containing protein</fullName>
    </recommendedName>
</protein>
<feature type="compositionally biased region" description="Basic and acidic residues" evidence="5">
    <location>
        <begin position="226"/>
        <end position="293"/>
    </location>
</feature>
<dbReference type="InterPro" id="IPR035979">
    <property type="entry name" value="RBD_domain_sf"/>
</dbReference>
<evidence type="ECO:0000313" key="7">
    <source>
        <dbReference type="EMBL" id="CAB4261836.1"/>
    </source>
</evidence>
<name>A0A6J5TD32_PRUAR</name>
<dbReference type="Pfam" id="PF00076">
    <property type="entry name" value="RRM_1"/>
    <property type="match status" value="1"/>
</dbReference>